<dbReference type="PANTHER" id="PTHR33845:SF1">
    <property type="entry name" value="C2H2-TYPE DOMAIN-CONTAINING PROTEIN"/>
    <property type="match status" value="1"/>
</dbReference>
<proteinExistence type="predicted"/>
<dbReference type="OrthoDB" id="6074324at2759"/>
<name>A0A2A6BAQ5_PRIPA</name>
<feature type="region of interest" description="Disordered" evidence="1">
    <location>
        <begin position="43"/>
        <end position="65"/>
    </location>
</feature>
<organism evidence="2 3">
    <name type="scientific">Pristionchus pacificus</name>
    <name type="common">Parasitic nematode worm</name>
    <dbReference type="NCBI Taxonomy" id="54126"/>
    <lineage>
        <taxon>Eukaryota</taxon>
        <taxon>Metazoa</taxon>
        <taxon>Ecdysozoa</taxon>
        <taxon>Nematoda</taxon>
        <taxon>Chromadorea</taxon>
        <taxon>Rhabditida</taxon>
        <taxon>Rhabditina</taxon>
        <taxon>Diplogasteromorpha</taxon>
        <taxon>Diplogasteroidea</taxon>
        <taxon>Neodiplogasteridae</taxon>
        <taxon>Pristionchus</taxon>
    </lineage>
</organism>
<reference evidence="2" key="2">
    <citation type="submission" date="2022-06" db="UniProtKB">
        <authorList>
            <consortium name="EnsemblMetazoa"/>
        </authorList>
    </citation>
    <scope>IDENTIFICATION</scope>
    <source>
        <strain evidence="2">PS312</strain>
    </source>
</reference>
<dbReference type="PANTHER" id="PTHR33845">
    <property type="entry name" value="C2H2-TYPE DOMAIN-CONTAINING PROTEIN"/>
    <property type="match status" value="1"/>
</dbReference>
<reference evidence="3" key="1">
    <citation type="journal article" date="2008" name="Nat. Genet.">
        <title>The Pristionchus pacificus genome provides a unique perspective on nematode lifestyle and parasitism.</title>
        <authorList>
            <person name="Dieterich C."/>
            <person name="Clifton S.W."/>
            <person name="Schuster L.N."/>
            <person name="Chinwalla A."/>
            <person name="Delehaunty K."/>
            <person name="Dinkelacker I."/>
            <person name="Fulton L."/>
            <person name="Fulton R."/>
            <person name="Godfrey J."/>
            <person name="Minx P."/>
            <person name="Mitreva M."/>
            <person name="Roeseler W."/>
            <person name="Tian H."/>
            <person name="Witte H."/>
            <person name="Yang S.P."/>
            <person name="Wilson R.K."/>
            <person name="Sommer R.J."/>
        </authorList>
    </citation>
    <scope>NUCLEOTIDE SEQUENCE [LARGE SCALE GENOMIC DNA]</scope>
    <source>
        <strain evidence="3">PS312</strain>
    </source>
</reference>
<evidence type="ECO:0000256" key="1">
    <source>
        <dbReference type="SAM" id="MobiDB-lite"/>
    </source>
</evidence>
<dbReference type="AlphaFoldDB" id="A0A2A6BAQ5"/>
<feature type="region of interest" description="Disordered" evidence="1">
    <location>
        <begin position="1"/>
        <end position="21"/>
    </location>
</feature>
<evidence type="ECO:0000313" key="2">
    <source>
        <dbReference type="EnsemblMetazoa" id="PPA44572.1"/>
    </source>
</evidence>
<dbReference type="PROSITE" id="PS00028">
    <property type="entry name" value="ZINC_FINGER_C2H2_1"/>
    <property type="match status" value="1"/>
</dbReference>
<keyword evidence="3" id="KW-1185">Reference proteome</keyword>
<dbReference type="InterPro" id="IPR013087">
    <property type="entry name" value="Znf_C2H2_type"/>
</dbReference>
<accession>A0A2A6BAQ5</accession>
<dbReference type="PROSITE" id="PS50157">
    <property type="entry name" value="ZINC_FINGER_C2H2_2"/>
    <property type="match status" value="1"/>
</dbReference>
<dbReference type="Proteomes" id="UP000005239">
    <property type="component" value="Unassembled WGS sequence"/>
</dbReference>
<evidence type="ECO:0000313" key="3">
    <source>
        <dbReference type="Proteomes" id="UP000005239"/>
    </source>
</evidence>
<sequence length="264" mass="30367">MGSGSWQEGPLQESHSERFVEKSGGALSDDAFWVKMGDPHYIEKEEEHEEEEDEDAQCVSKKEKKCVKRPKLESSLYRCPIESCSQEFLSERNLEQHLDVGRHLRRPERMNIQDISLNRYASFLEIGAPPKVCHVIDEAIGSLFDDTNAMESPLPMGWALSERKKSERFPDSVKSFLKKLHDEGKWIERKEKCPSHPEPEQDEVNDLLANDHYEGDPESEYETEPLFDVTDLMRIALTREHNNLWSKEGEKGGTEDGKGDAMEE</sequence>
<gene>
    <name evidence="2" type="primary">WBGene00282941</name>
</gene>
<dbReference type="EnsemblMetazoa" id="PPA44572.1">
    <property type="protein sequence ID" value="PPA44572.1"/>
    <property type="gene ID" value="WBGene00282941"/>
</dbReference>
<feature type="compositionally biased region" description="Acidic residues" evidence="1">
    <location>
        <begin position="46"/>
        <end position="56"/>
    </location>
</feature>
<protein>
    <submittedName>
        <fullName evidence="2">C2H2-type domain-containing protein</fullName>
    </submittedName>
</protein>
<accession>A0A8R1V4Z4</accession>
<feature type="region of interest" description="Disordered" evidence="1">
    <location>
        <begin position="240"/>
        <end position="264"/>
    </location>
</feature>
<feature type="region of interest" description="Disordered" evidence="1">
    <location>
        <begin position="192"/>
        <end position="225"/>
    </location>
</feature>
<feature type="compositionally biased region" description="Acidic residues" evidence="1">
    <location>
        <begin position="216"/>
        <end position="225"/>
    </location>
</feature>